<dbReference type="Pfam" id="PF00931">
    <property type="entry name" value="NB-ARC"/>
    <property type="match status" value="1"/>
</dbReference>
<keyword evidence="4" id="KW-1185">Reference proteome</keyword>
<dbReference type="InterPro" id="IPR035897">
    <property type="entry name" value="Toll_tir_struct_dom_sf"/>
</dbReference>
<dbReference type="PRINTS" id="PR00364">
    <property type="entry name" value="DISEASERSIST"/>
</dbReference>
<organism evidence="3 4">
    <name type="scientific">Brassica napus</name>
    <name type="common">Rape</name>
    <dbReference type="NCBI Taxonomy" id="3708"/>
    <lineage>
        <taxon>Eukaryota</taxon>
        <taxon>Viridiplantae</taxon>
        <taxon>Streptophyta</taxon>
        <taxon>Embryophyta</taxon>
        <taxon>Tracheophyta</taxon>
        <taxon>Spermatophyta</taxon>
        <taxon>Magnoliopsida</taxon>
        <taxon>eudicotyledons</taxon>
        <taxon>Gunneridae</taxon>
        <taxon>Pentapetalae</taxon>
        <taxon>rosids</taxon>
        <taxon>malvids</taxon>
        <taxon>Brassicales</taxon>
        <taxon>Brassicaceae</taxon>
        <taxon>Brassiceae</taxon>
        <taxon>Brassica</taxon>
    </lineage>
</organism>
<dbReference type="Gene3D" id="3.40.50.10140">
    <property type="entry name" value="Toll/interleukin-1 receptor homology (TIR) domain"/>
    <property type="match status" value="1"/>
</dbReference>
<dbReference type="Gene3D" id="3.80.10.10">
    <property type="entry name" value="Ribonuclease Inhibitor"/>
    <property type="match status" value="2"/>
</dbReference>
<dbReference type="PANTHER" id="PTHR11017:SF501">
    <property type="entry name" value="ADP-RIBOSYL CYCLASE_CYCLIC ADP-RIBOSE HYDROLASE-RELATED"/>
    <property type="match status" value="1"/>
</dbReference>
<dbReference type="EMBL" id="JAGKQM010000012">
    <property type="protein sequence ID" value="KAH0897742.1"/>
    <property type="molecule type" value="Genomic_DNA"/>
</dbReference>
<sequence length="882" mass="101350">SCDFLHRDLWLPLLCLVPGKLVNKGIVTFKDDKRLEISDFISAELSTAIKESRFALKEMKVFPVFYGVDPSHVRHQTGSFTLDKYQVPEMANKLEKWVEALTQIASIARILQRVIFSDLVVGMDDHMERLNPLLSMESEDEVRMIGIWGMGGIGKTTIARCLFDRFSRIFPSCCFLENVLKICREHGVSYVRKKFLSTTLCLSEKSSVELGPQEIKASRIIITTRDRDLLNSCRVRIVYEVKCLDADAALKIFNQFAFEEGFPPSEIYEKFSIRASWLLLKVCRPQLKLTEWDDALCRLIRAPSENVMEILKISYNGLEEADKINLSGVPLPFSMMGSYSLQGFLGLAEKSLIEITTGEHIKIHSLVVQTAKAIVNKESDQRPSGRRVLWDSFEFFTMLNSGRYAIRRNEPTECMALHMCDMVRALRLGGYPKYHHDTLKFPRLLHWDSFPLTTFSRRFRPVDLVEVILHRSNLRSFWKETVGIPNLRRLDLLGSEMLEQLPDLSMAVNLKELITQGCKRLTQSISNLTRLTKLDVSYCDKLNSYHITIRELTGRCRHIALYFSGKKHQQPLHDKQMFRGLGLPMSEFEDFESMKSDGATPEFHGFDSIDIIRRLKELPELVQLETVKLSGCMNLQSLFKRSHAEQDLGRWLLRELWVDNCNIQSISDQLGHFINLSYCNKLKSIEGFPLCLKYLYAHGCESLETISFPLNHSIKHLDLSYCWNIPDSENLAAMSLRHCPQESLRYVCSPGTEVPSDPETGTYIAIETPQILTPPIVMAFDAPLHMLFSPFLYNWIWEVDRIIRLELKPHFFPSQDESSFQEAVESDHLVIFRASKNTRTASNPICESQSSLSVPPRRYNRVELGEQADLEKKTSQLPFLVE</sequence>
<proteinExistence type="predicted"/>
<gene>
    <name evidence="3" type="ORF">HID58_047310</name>
</gene>
<dbReference type="InterPro" id="IPR002182">
    <property type="entry name" value="NB-ARC"/>
</dbReference>
<dbReference type="InterPro" id="IPR032675">
    <property type="entry name" value="LRR_dom_sf"/>
</dbReference>
<accession>A0ABQ8AZQ3</accession>
<dbReference type="SUPFAM" id="SSF52540">
    <property type="entry name" value="P-loop containing nucleoside triphosphate hydrolases"/>
    <property type="match status" value="1"/>
</dbReference>
<evidence type="ECO:0000259" key="2">
    <source>
        <dbReference type="Pfam" id="PF01582"/>
    </source>
</evidence>
<evidence type="ECO:0008006" key="5">
    <source>
        <dbReference type="Google" id="ProtNLM"/>
    </source>
</evidence>
<dbReference type="Proteomes" id="UP000824890">
    <property type="component" value="Unassembled WGS sequence"/>
</dbReference>
<protein>
    <recommendedName>
        <fullName evidence="5">Disease resistance protein</fullName>
    </recommendedName>
</protein>
<dbReference type="InterPro" id="IPR027417">
    <property type="entry name" value="P-loop_NTPase"/>
</dbReference>
<dbReference type="PANTHER" id="PTHR11017">
    <property type="entry name" value="LEUCINE-RICH REPEAT-CONTAINING PROTEIN"/>
    <property type="match status" value="1"/>
</dbReference>
<evidence type="ECO:0000259" key="1">
    <source>
        <dbReference type="Pfam" id="PF00931"/>
    </source>
</evidence>
<dbReference type="SUPFAM" id="SSF52200">
    <property type="entry name" value="Toll/Interleukin receptor TIR domain"/>
    <property type="match status" value="1"/>
</dbReference>
<name>A0ABQ8AZQ3_BRANA</name>
<dbReference type="InterPro" id="IPR044974">
    <property type="entry name" value="Disease_R_plants"/>
</dbReference>
<dbReference type="Pfam" id="PF01582">
    <property type="entry name" value="TIR"/>
    <property type="match status" value="1"/>
</dbReference>
<evidence type="ECO:0000313" key="4">
    <source>
        <dbReference type="Proteomes" id="UP000824890"/>
    </source>
</evidence>
<feature type="non-terminal residue" evidence="3">
    <location>
        <position position="1"/>
    </location>
</feature>
<dbReference type="Gene3D" id="3.40.50.300">
    <property type="entry name" value="P-loop containing nucleotide triphosphate hydrolases"/>
    <property type="match status" value="1"/>
</dbReference>
<evidence type="ECO:0000313" key="3">
    <source>
        <dbReference type="EMBL" id="KAH0897742.1"/>
    </source>
</evidence>
<comment type="caution">
    <text evidence="3">The sequence shown here is derived from an EMBL/GenBank/DDBJ whole genome shotgun (WGS) entry which is preliminary data.</text>
</comment>
<dbReference type="InterPro" id="IPR000157">
    <property type="entry name" value="TIR_dom"/>
</dbReference>
<reference evidence="3 4" key="1">
    <citation type="submission" date="2021-05" db="EMBL/GenBank/DDBJ databases">
        <title>Genome Assembly of Synthetic Allotetraploid Brassica napus Reveals Homoeologous Exchanges between Subgenomes.</title>
        <authorList>
            <person name="Davis J.T."/>
        </authorList>
    </citation>
    <scope>NUCLEOTIDE SEQUENCE [LARGE SCALE GENOMIC DNA]</scope>
    <source>
        <strain evidence="4">cv. Da-Ae</strain>
        <tissue evidence="3">Seedling</tissue>
    </source>
</reference>
<dbReference type="SUPFAM" id="SSF52058">
    <property type="entry name" value="L domain-like"/>
    <property type="match status" value="1"/>
</dbReference>
<feature type="domain" description="NB-ARC" evidence="1">
    <location>
        <begin position="124"/>
        <end position="168"/>
    </location>
</feature>
<feature type="domain" description="TIR" evidence="2">
    <location>
        <begin position="58"/>
        <end position="108"/>
    </location>
</feature>